<dbReference type="Proteomes" id="UP000228380">
    <property type="component" value="Unplaced"/>
</dbReference>
<accession>A0A8B7CII0</accession>
<dbReference type="OrthoDB" id="685750at2759"/>
<evidence type="ECO:0000313" key="2">
    <source>
        <dbReference type="RefSeq" id="XP_008799662.1"/>
    </source>
</evidence>
<organism evidence="1 2">
    <name type="scientific">Phoenix dactylifera</name>
    <name type="common">Date palm</name>
    <dbReference type="NCBI Taxonomy" id="42345"/>
    <lineage>
        <taxon>Eukaryota</taxon>
        <taxon>Viridiplantae</taxon>
        <taxon>Streptophyta</taxon>
        <taxon>Embryophyta</taxon>
        <taxon>Tracheophyta</taxon>
        <taxon>Spermatophyta</taxon>
        <taxon>Magnoliopsida</taxon>
        <taxon>Liliopsida</taxon>
        <taxon>Arecaceae</taxon>
        <taxon>Coryphoideae</taxon>
        <taxon>Phoeniceae</taxon>
        <taxon>Phoenix</taxon>
    </lineage>
</organism>
<evidence type="ECO:0000313" key="1">
    <source>
        <dbReference type="Proteomes" id="UP000228380"/>
    </source>
</evidence>
<dbReference type="AlphaFoldDB" id="A0A8B7CII0"/>
<dbReference type="KEGG" id="pda:103714253"/>
<proteinExistence type="predicted"/>
<protein>
    <submittedName>
        <fullName evidence="2">Uncharacterized protein LOC103714253</fullName>
    </submittedName>
</protein>
<dbReference type="GeneID" id="103714253"/>
<name>A0A8B7CII0_PHODC</name>
<gene>
    <name evidence="2" type="primary">LOC103714253</name>
</gene>
<sequence length="164" mass="18172">MRIPLCCEVCTDSEETIGHALLQCPRARKIWRRSSVPLFQSLVSVQDMLQLLRDSFWSPKFVKTGVLRAYLAYHIWLDRNAGLFEGRRSSPRLVVVRAVLQVGEVTSCAVTCSLGMAKDILGTRFVVTSPRFALVSWVPPPSDFLNVNFDCSVAVDGRSGGVGL</sequence>
<reference evidence="2" key="1">
    <citation type="submission" date="2025-08" db="UniProtKB">
        <authorList>
            <consortium name="RefSeq"/>
        </authorList>
    </citation>
    <scope>IDENTIFICATION</scope>
    <source>
        <tissue evidence="2">Young leaves</tissue>
    </source>
</reference>
<keyword evidence="1" id="KW-1185">Reference proteome</keyword>
<dbReference type="RefSeq" id="XP_008799662.1">
    <property type="nucleotide sequence ID" value="XM_008801440.1"/>
</dbReference>